<gene>
    <name evidence="3" type="ORF">H8S65_11950</name>
</gene>
<feature type="signal peptide" evidence="1">
    <location>
        <begin position="1"/>
        <end position="23"/>
    </location>
</feature>
<dbReference type="Pfam" id="PF03724">
    <property type="entry name" value="META"/>
    <property type="match status" value="1"/>
</dbReference>
<evidence type="ECO:0000313" key="3">
    <source>
        <dbReference type="EMBL" id="MBC5633473.1"/>
    </source>
</evidence>
<feature type="domain" description="DUF306" evidence="2">
    <location>
        <begin position="47"/>
        <end position="146"/>
    </location>
</feature>
<dbReference type="InterPro" id="IPR005184">
    <property type="entry name" value="DUF306_Meta_HslJ"/>
</dbReference>
<reference evidence="3 4" key="1">
    <citation type="submission" date="2020-08" db="EMBL/GenBank/DDBJ databases">
        <title>Genome public.</title>
        <authorList>
            <person name="Liu C."/>
            <person name="Sun Q."/>
        </authorList>
    </citation>
    <scope>NUCLEOTIDE SEQUENCE [LARGE SCALE GENOMIC DNA]</scope>
    <source>
        <strain evidence="3 4">NSJ-79</strain>
    </source>
</reference>
<keyword evidence="4" id="KW-1185">Reference proteome</keyword>
<organism evidence="3 4">
    <name type="scientific">Parabacteroides hominis</name>
    <dbReference type="NCBI Taxonomy" id="2763057"/>
    <lineage>
        <taxon>Bacteria</taxon>
        <taxon>Pseudomonadati</taxon>
        <taxon>Bacteroidota</taxon>
        <taxon>Bacteroidia</taxon>
        <taxon>Bacteroidales</taxon>
        <taxon>Tannerellaceae</taxon>
        <taxon>Parabacteroides</taxon>
    </lineage>
</organism>
<evidence type="ECO:0000259" key="2">
    <source>
        <dbReference type="Pfam" id="PF03724"/>
    </source>
</evidence>
<name>A0ABR7DS12_9BACT</name>
<dbReference type="InterPro" id="IPR038670">
    <property type="entry name" value="HslJ-like_sf"/>
</dbReference>
<protein>
    <submittedName>
        <fullName evidence="3">META domain-containing protein</fullName>
    </submittedName>
</protein>
<dbReference type="RefSeq" id="WP_186930203.1">
    <property type="nucleotide sequence ID" value="NZ_JACOOJ010000020.1"/>
</dbReference>
<evidence type="ECO:0000313" key="4">
    <source>
        <dbReference type="Proteomes" id="UP000651475"/>
    </source>
</evidence>
<comment type="caution">
    <text evidence="3">The sequence shown here is derived from an EMBL/GenBank/DDBJ whole genome shotgun (WGS) entry which is preliminary data.</text>
</comment>
<dbReference type="Proteomes" id="UP000651475">
    <property type="component" value="Unassembled WGS sequence"/>
</dbReference>
<sequence length="164" mass="18818">MANLSLKLLIKISLLFCLALCMACDSDSETPQKETPQEEIPIEAELQWQLGAIIENGEKLATPGNYMYAYLIFEDNEKFEGRVGANQIRGTFKTNPTTGKISMEYSITQVASLEPNVMEFEEMYMKLFHKITSYVYTDLDNDLKLYYGDNSYLQYQSLVRVSYP</sequence>
<evidence type="ECO:0000256" key="1">
    <source>
        <dbReference type="SAM" id="SignalP"/>
    </source>
</evidence>
<accession>A0ABR7DS12</accession>
<keyword evidence="1" id="KW-0732">Signal</keyword>
<dbReference type="EMBL" id="JACOOJ010000020">
    <property type="protein sequence ID" value="MBC5633473.1"/>
    <property type="molecule type" value="Genomic_DNA"/>
</dbReference>
<dbReference type="Gene3D" id="2.40.128.270">
    <property type="match status" value="1"/>
</dbReference>
<feature type="chain" id="PRO_5046855191" evidence="1">
    <location>
        <begin position="24"/>
        <end position="164"/>
    </location>
</feature>
<proteinExistence type="predicted"/>